<sequence length="59" mass="7113">MFCILFLFSLHFIKLFIFLYFYTIHIFILNHYVANSIFLLKGYLPVNVDKLVSVESSRY</sequence>
<gene>
    <name evidence="2" type="ORF">O3M35_005338</name>
</gene>
<protein>
    <submittedName>
        <fullName evidence="2">Uncharacterized protein</fullName>
    </submittedName>
</protein>
<dbReference type="Proteomes" id="UP001461498">
    <property type="component" value="Unassembled WGS sequence"/>
</dbReference>
<feature type="transmembrane region" description="Helical" evidence="1">
    <location>
        <begin position="12"/>
        <end position="33"/>
    </location>
</feature>
<accession>A0AAW1DHU1</accession>
<keyword evidence="1" id="KW-1133">Transmembrane helix</keyword>
<keyword evidence="3" id="KW-1185">Reference proteome</keyword>
<comment type="caution">
    <text evidence="2">The sequence shown here is derived from an EMBL/GenBank/DDBJ whole genome shotgun (WGS) entry which is preliminary data.</text>
</comment>
<organism evidence="2 3">
    <name type="scientific">Rhynocoris fuscipes</name>
    <dbReference type="NCBI Taxonomy" id="488301"/>
    <lineage>
        <taxon>Eukaryota</taxon>
        <taxon>Metazoa</taxon>
        <taxon>Ecdysozoa</taxon>
        <taxon>Arthropoda</taxon>
        <taxon>Hexapoda</taxon>
        <taxon>Insecta</taxon>
        <taxon>Pterygota</taxon>
        <taxon>Neoptera</taxon>
        <taxon>Paraneoptera</taxon>
        <taxon>Hemiptera</taxon>
        <taxon>Heteroptera</taxon>
        <taxon>Panheteroptera</taxon>
        <taxon>Cimicomorpha</taxon>
        <taxon>Reduviidae</taxon>
        <taxon>Harpactorinae</taxon>
        <taxon>Harpactorini</taxon>
        <taxon>Rhynocoris</taxon>
    </lineage>
</organism>
<dbReference type="AlphaFoldDB" id="A0AAW1DHU1"/>
<evidence type="ECO:0000313" key="3">
    <source>
        <dbReference type="Proteomes" id="UP001461498"/>
    </source>
</evidence>
<reference evidence="2 3" key="1">
    <citation type="submission" date="2022-12" db="EMBL/GenBank/DDBJ databases">
        <title>Chromosome-level genome assembly of true bugs.</title>
        <authorList>
            <person name="Ma L."/>
            <person name="Li H."/>
        </authorList>
    </citation>
    <scope>NUCLEOTIDE SEQUENCE [LARGE SCALE GENOMIC DNA]</scope>
    <source>
        <strain evidence="2">Lab_2022b</strain>
    </source>
</reference>
<keyword evidence="1" id="KW-0812">Transmembrane</keyword>
<dbReference type="EMBL" id="JAPXFL010000002">
    <property type="protein sequence ID" value="KAK9510591.1"/>
    <property type="molecule type" value="Genomic_DNA"/>
</dbReference>
<evidence type="ECO:0000256" key="1">
    <source>
        <dbReference type="SAM" id="Phobius"/>
    </source>
</evidence>
<keyword evidence="1" id="KW-0472">Membrane</keyword>
<evidence type="ECO:0000313" key="2">
    <source>
        <dbReference type="EMBL" id="KAK9510591.1"/>
    </source>
</evidence>
<proteinExistence type="predicted"/>
<name>A0AAW1DHU1_9HEMI</name>